<dbReference type="Proteomes" id="UP000824031">
    <property type="component" value="Unassembled WGS sequence"/>
</dbReference>
<evidence type="ECO:0000259" key="1">
    <source>
        <dbReference type="Pfam" id="PF03551"/>
    </source>
</evidence>
<dbReference type="PANTHER" id="PTHR33169:SF14">
    <property type="entry name" value="TRANSCRIPTIONAL REGULATOR RV3488"/>
    <property type="match status" value="1"/>
</dbReference>
<sequence>MNIDDWKTQIKRGTLEFCILLMIRQKPSYGYEIISTLEHYPILAVKENTIYPLLRRLLKEGYISSTWKESTEGLPPRKYYALTGQGQDYLEAMGKEWDNLLATIEAIKGV</sequence>
<dbReference type="InterPro" id="IPR005149">
    <property type="entry name" value="Tscrpt_reg_PadR_N"/>
</dbReference>
<dbReference type="PANTHER" id="PTHR33169">
    <property type="entry name" value="PADR-FAMILY TRANSCRIPTIONAL REGULATOR"/>
    <property type="match status" value="1"/>
</dbReference>
<name>A0A9D2JHG0_9FIRM</name>
<dbReference type="InterPro" id="IPR036388">
    <property type="entry name" value="WH-like_DNA-bd_sf"/>
</dbReference>
<dbReference type="EMBL" id="DXBO01000131">
    <property type="protein sequence ID" value="HIZ48819.1"/>
    <property type="molecule type" value="Genomic_DNA"/>
</dbReference>
<evidence type="ECO:0000313" key="2">
    <source>
        <dbReference type="EMBL" id="HIZ48819.1"/>
    </source>
</evidence>
<dbReference type="InterPro" id="IPR036390">
    <property type="entry name" value="WH_DNA-bd_sf"/>
</dbReference>
<feature type="domain" description="Transcription regulator PadR N-terminal" evidence="1">
    <location>
        <begin position="19"/>
        <end position="91"/>
    </location>
</feature>
<dbReference type="InterPro" id="IPR052509">
    <property type="entry name" value="Metal_resp_DNA-bind_regulator"/>
</dbReference>
<gene>
    <name evidence="2" type="ORF">H9810_08880</name>
</gene>
<dbReference type="AlphaFoldDB" id="A0A9D2JHG0"/>
<reference evidence="2" key="2">
    <citation type="submission" date="2021-04" db="EMBL/GenBank/DDBJ databases">
        <authorList>
            <person name="Gilroy R."/>
        </authorList>
    </citation>
    <scope>NUCLEOTIDE SEQUENCE</scope>
    <source>
        <strain evidence="2">3436</strain>
    </source>
</reference>
<accession>A0A9D2JHG0</accession>
<reference evidence="2" key="1">
    <citation type="journal article" date="2021" name="PeerJ">
        <title>Extensive microbial diversity within the chicken gut microbiome revealed by metagenomics and culture.</title>
        <authorList>
            <person name="Gilroy R."/>
            <person name="Ravi A."/>
            <person name="Getino M."/>
            <person name="Pursley I."/>
            <person name="Horton D.L."/>
            <person name="Alikhan N.F."/>
            <person name="Baker D."/>
            <person name="Gharbi K."/>
            <person name="Hall N."/>
            <person name="Watson M."/>
            <person name="Adriaenssens E.M."/>
            <person name="Foster-Nyarko E."/>
            <person name="Jarju S."/>
            <person name="Secka A."/>
            <person name="Antonio M."/>
            <person name="Oren A."/>
            <person name="Chaudhuri R.R."/>
            <person name="La Ragione R."/>
            <person name="Hildebrand F."/>
            <person name="Pallen M.J."/>
        </authorList>
    </citation>
    <scope>NUCLEOTIDE SEQUENCE</scope>
    <source>
        <strain evidence="2">3436</strain>
    </source>
</reference>
<proteinExistence type="predicted"/>
<dbReference type="SUPFAM" id="SSF46785">
    <property type="entry name" value="Winged helix' DNA-binding domain"/>
    <property type="match status" value="1"/>
</dbReference>
<comment type="caution">
    <text evidence="2">The sequence shown here is derived from an EMBL/GenBank/DDBJ whole genome shotgun (WGS) entry which is preliminary data.</text>
</comment>
<evidence type="ECO:0000313" key="3">
    <source>
        <dbReference type="Proteomes" id="UP000824031"/>
    </source>
</evidence>
<protein>
    <submittedName>
        <fullName evidence="2">PadR family transcriptional regulator</fullName>
    </submittedName>
</protein>
<dbReference type="Pfam" id="PF03551">
    <property type="entry name" value="PadR"/>
    <property type="match status" value="1"/>
</dbReference>
<dbReference type="Gene3D" id="1.10.10.10">
    <property type="entry name" value="Winged helix-like DNA-binding domain superfamily/Winged helix DNA-binding domain"/>
    <property type="match status" value="1"/>
</dbReference>
<organism evidence="2 3">
    <name type="scientific">Candidatus Gemmiger excrementavium</name>
    <dbReference type="NCBI Taxonomy" id="2838608"/>
    <lineage>
        <taxon>Bacteria</taxon>
        <taxon>Bacillati</taxon>
        <taxon>Bacillota</taxon>
        <taxon>Clostridia</taxon>
        <taxon>Eubacteriales</taxon>
        <taxon>Gemmiger</taxon>
    </lineage>
</organism>